<evidence type="ECO:0000313" key="2">
    <source>
        <dbReference type="Proteomes" id="UP001431963"/>
    </source>
</evidence>
<accession>A0ABU8BRX6</accession>
<gene>
    <name evidence="1" type="ORF">V6590_04745</name>
</gene>
<dbReference type="Pfam" id="PF08811">
    <property type="entry name" value="DUF1800"/>
    <property type="match status" value="1"/>
</dbReference>
<comment type="caution">
    <text evidence="1">The sequence shown here is derived from an EMBL/GenBank/DDBJ whole genome shotgun (WGS) entry which is preliminary data.</text>
</comment>
<dbReference type="Proteomes" id="UP001431963">
    <property type="component" value="Unassembled WGS sequence"/>
</dbReference>
<protein>
    <submittedName>
        <fullName evidence="1">DUF1800 domain-containing protein</fullName>
    </submittedName>
</protein>
<reference evidence="1" key="1">
    <citation type="submission" date="2024-02" db="EMBL/GenBank/DDBJ databases">
        <title>Genome sequences of strain Gemmobacter sp. JM10B15.</title>
        <authorList>
            <person name="Zhang M."/>
        </authorList>
    </citation>
    <scope>NUCLEOTIDE SEQUENCE</scope>
    <source>
        <strain evidence="1">JM10B15</strain>
    </source>
</reference>
<proteinExistence type="predicted"/>
<name>A0ABU8BRX6_9RHOB</name>
<sequence>MTEAADILAFRFGTGLPLTPGAPQDATAVLALLAGPDLAAQAFPTPSPDAVLEVFARVSEARRVSRQTQQKAARKAYGKVLQEVLAQEQAILRAQIARAVDTQDGFRERLVAFWADHFSTGTRLRDHRALSAARMDEAIRPHLAGRFADLLKAAIQHPSMLIYLDQTASRGPGSRQAQGRKRGGLNENLARELIELHTMGVGAGYSQEDVRQLAELLTGLSFEQGQGTVFNPAMAEPGAETVLGRDYRGKGLAPILAVLDDLARRPETARHLAQKLAVHFLADQPDPALVDRMAAAYLAAETALMPVYEVMLTDAAALSPKMNKARQPFDFMSASLRALGVDGAGVLRMAPKPFERLIRAPMKTMGQDWGQAPGPDGWAEEVTAWITPLGLAARIDWAMTVPGRLVSGGMPDPRDLARRALGSLASPVLLQAVARAESPREGVGLVLASAEFNRR</sequence>
<dbReference type="InterPro" id="IPR014917">
    <property type="entry name" value="DUF1800"/>
</dbReference>
<dbReference type="RefSeq" id="WP_335420315.1">
    <property type="nucleotide sequence ID" value="NZ_JBALHR010000002.1"/>
</dbReference>
<dbReference type="EMBL" id="JBALHR010000002">
    <property type="protein sequence ID" value="MEH7827449.1"/>
    <property type="molecule type" value="Genomic_DNA"/>
</dbReference>
<organism evidence="1 2">
    <name type="scientific">Gemmobacter denitrificans</name>
    <dbReference type="NCBI Taxonomy" id="3123040"/>
    <lineage>
        <taxon>Bacteria</taxon>
        <taxon>Pseudomonadati</taxon>
        <taxon>Pseudomonadota</taxon>
        <taxon>Alphaproteobacteria</taxon>
        <taxon>Rhodobacterales</taxon>
        <taxon>Paracoccaceae</taxon>
        <taxon>Gemmobacter</taxon>
    </lineage>
</organism>
<evidence type="ECO:0000313" key="1">
    <source>
        <dbReference type="EMBL" id="MEH7827449.1"/>
    </source>
</evidence>
<keyword evidence="2" id="KW-1185">Reference proteome</keyword>